<evidence type="ECO:0000313" key="1">
    <source>
        <dbReference type="EMBL" id="GBR77053.1"/>
    </source>
</evidence>
<feature type="non-terminal residue" evidence="1">
    <location>
        <position position="1"/>
    </location>
</feature>
<dbReference type="AlphaFoldDB" id="A0A388TII9"/>
<dbReference type="Gene3D" id="1.10.10.1510">
    <property type="match status" value="1"/>
</dbReference>
<keyword evidence="1" id="KW-0378">Hydrolase</keyword>
<dbReference type="Proteomes" id="UP000275925">
    <property type="component" value="Unassembled WGS sequence"/>
</dbReference>
<reference evidence="1 2" key="1">
    <citation type="journal article" date="2019" name="ISME J.">
        <title>Genome analyses of uncultured TG2/ZB3 bacteria in 'Margulisbacteria' specifically attached to ectosymbiotic spirochetes of protists in the termite gut.</title>
        <authorList>
            <person name="Utami Y.D."/>
            <person name="Kuwahara H."/>
            <person name="Igai K."/>
            <person name="Murakami T."/>
            <person name="Sugaya K."/>
            <person name="Morikawa T."/>
            <person name="Nagura Y."/>
            <person name="Yuki M."/>
            <person name="Deevong P."/>
            <person name="Inoue T."/>
            <person name="Kihara K."/>
            <person name="Lo N."/>
            <person name="Yamada A."/>
            <person name="Ohkuma M."/>
            <person name="Hongoh Y."/>
        </authorList>
    </citation>
    <scope>NUCLEOTIDE SEQUENCE [LARGE SCALE GENOMIC DNA]</scope>
    <source>
        <strain evidence="1">NkOx7-02</strain>
    </source>
</reference>
<gene>
    <name evidence="1" type="ORF">NO2_1508</name>
</gene>
<keyword evidence="2" id="KW-1185">Reference proteome</keyword>
<dbReference type="EMBL" id="BGZO01000093">
    <property type="protein sequence ID" value="GBR77053.1"/>
    <property type="molecule type" value="Genomic_DNA"/>
</dbReference>
<protein>
    <submittedName>
        <fullName evidence="1">Adenine nucleotide alpha hydrolases superfamily</fullName>
    </submittedName>
</protein>
<comment type="caution">
    <text evidence="1">The sequence shown here is derived from an EMBL/GenBank/DDBJ whole genome shotgun (WGS) entry which is preliminary data.</text>
</comment>
<organism evidence="1 2">
    <name type="scientific">Candidatus Termititenax persephonae</name>
    <dbReference type="NCBI Taxonomy" id="2218525"/>
    <lineage>
        <taxon>Bacteria</taxon>
        <taxon>Bacillati</taxon>
        <taxon>Candidatus Margulisiibacteriota</taxon>
        <taxon>Candidatus Termititenacia</taxon>
        <taxon>Candidatus Termititenacales</taxon>
        <taxon>Candidatus Termititenacaceae</taxon>
        <taxon>Candidatus Termititenax</taxon>
    </lineage>
</organism>
<dbReference type="GO" id="GO:0016787">
    <property type="term" value="F:hydrolase activity"/>
    <property type="evidence" value="ECO:0007669"/>
    <property type="project" value="UniProtKB-KW"/>
</dbReference>
<proteinExistence type="predicted"/>
<name>A0A388TII9_9BACT</name>
<sequence>PVFVDKIIRLIKKSQFKRRLPLIAKLSARTIDREFRYPRDWGL</sequence>
<accession>A0A388TII9</accession>
<evidence type="ECO:0000313" key="2">
    <source>
        <dbReference type="Proteomes" id="UP000275925"/>
    </source>
</evidence>